<evidence type="ECO:0000256" key="5">
    <source>
        <dbReference type="ARBA" id="ARBA00022827"/>
    </source>
</evidence>
<dbReference type="Gene3D" id="1.20.140.10">
    <property type="entry name" value="Butyryl-CoA Dehydrogenase, subunit A, domain 3"/>
    <property type="match status" value="2"/>
</dbReference>
<dbReference type="Gene3D" id="1.10.540.10">
    <property type="entry name" value="Acyl-CoA dehydrogenase/oxidase, N-terminal domain"/>
    <property type="match status" value="1"/>
</dbReference>
<feature type="domain" description="Acyl-coenzyme A oxidase N-terminal" evidence="14">
    <location>
        <begin position="18"/>
        <end position="135"/>
    </location>
</feature>
<dbReference type="InterPro" id="IPR002655">
    <property type="entry name" value="Acyl-CoA_oxidase_C"/>
</dbReference>
<dbReference type="InterPro" id="IPR012258">
    <property type="entry name" value="Acyl-CoA_oxidase"/>
</dbReference>
<evidence type="ECO:0000256" key="12">
    <source>
        <dbReference type="PIRSR" id="PIRSR000168-2"/>
    </source>
</evidence>
<dbReference type="GO" id="GO:0005777">
    <property type="term" value="C:peroxisome"/>
    <property type="evidence" value="ECO:0007669"/>
    <property type="project" value="UniProtKB-SubCell"/>
</dbReference>
<evidence type="ECO:0000313" key="16">
    <source>
        <dbReference type="EMBL" id="CAI5738571.1"/>
    </source>
</evidence>
<dbReference type="FunFam" id="1.20.140.10:FF:000110">
    <property type="entry name" value="Acyl-coenzyme A oxidase"/>
    <property type="match status" value="1"/>
</dbReference>
<feature type="domain" description="Acyl-CoA oxidase C-alpha1" evidence="15">
    <location>
        <begin position="279"/>
        <end position="443"/>
    </location>
</feature>
<keyword evidence="4 10" id="KW-0285">Flavoprotein</keyword>
<dbReference type="InterPro" id="IPR037069">
    <property type="entry name" value="AcylCoA_DH/ox_N_sf"/>
</dbReference>
<keyword evidence="6" id="KW-0276">Fatty acid metabolism</keyword>
<dbReference type="InterPro" id="IPR009100">
    <property type="entry name" value="AcylCoA_DH/oxidase_NM_dom_sf"/>
</dbReference>
<comment type="cofactor">
    <cofactor evidence="1">
        <name>FAD</name>
        <dbReference type="ChEBI" id="CHEBI:57692"/>
    </cofactor>
</comment>
<dbReference type="InterPro" id="IPR055060">
    <property type="entry name" value="ACOX_C_alpha1"/>
</dbReference>
<keyword evidence="17" id="KW-1185">Reference proteome</keyword>
<dbReference type="Pfam" id="PF14749">
    <property type="entry name" value="Acyl-CoA_ox_N"/>
    <property type="match status" value="1"/>
</dbReference>
<feature type="binding site" evidence="12">
    <location>
        <position position="180"/>
    </location>
    <ligand>
        <name>FAD</name>
        <dbReference type="ChEBI" id="CHEBI:57692"/>
    </ligand>
</feature>
<dbReference type="Pfam" id="PF22924">
    <property type="entry name" value="ACOX_C_alpha1"/>
    <property type="match status" value="1"/>
</dbReference>
<evidence type="ECO:0000259" key="15">
    <source>
        <dbReference type="Pfam" id="PF22924"/>
    </source>
</evidence>
<reference evidence="16" key="1">
    <citation type="submission" date="2022-12" db="EMBL/GenBank/DDBJ databases">
        <authorList>
            <person name="Webb A."/>
        </authorList>
    </citation>
    <scope>NUCLEOTIDE SEQUENCE</scope>
    <source>
        <strain evidence="16">Hp1</strain>
    </source>
</reference>
<feature type="domain" description="Acyl-CoA oxidase C-terminal" evidence="13">
    <location>
        <begin position="482"/>
        <end position="663"/>
    </location>
</feature>
<keyword evidence="9" id="KW-0576">Peroxisome</keyword>
<protein>
    <recommendedName>
        <fullName evidence="10">Acyl-coenzyme A oxidase</fullName>
    </recommendedName>
</protein>
<comment type="caution">
    <text evidence="16">The sequence shown here is derived from an EMBL/GenBank/DDBJ whole genome shotgun (WGS) entry which is preliminary data.</text>
</comment>
<name>A0AAV0UNQ4_HYABA</name>
<dbReference type="FunFam" id="1.20.140.10:FF:000013">
    <property type="entry name" value="Acyl-coenzyme A oxidase"/>
    <property type="match status" value="1"/>
</dbReference>
<evidence type="ECO:0000256" key="3">
    <source>
        <dbReference type="ARBA" id="ARBA00006288"/>
    </source>
</evidence>
<dbReference type="Proteomes" id="UP001162031">
    <property type="component" value="Unassembled WGS sequence"/>
</dbReference>
<dbReference type="GO" id="GO:0003997">
    <property type="term" value="F:acyl-CoA oxidase activity"/>
    <property type="evidence" value="ECO:0007669"/>
    <property type="project" value="InterPro"/>
</dbReference>
<dbReference type="PIRSF" id="PIRSF000168">
    <property type="entry name" value="Acyl-CoA_oxidase"/>
    <property type="match status" value="1"/>
</dbReference>
<gene>
    <name evidence="16" type="ORF">HBR001_LOCUS7531</name>
</gene>
<dbReference type="InterPro" id="IPR046373">
    <property type="entry name" value="Acyl-CoA_Oxase/DH_mid-dom_sf"/>
</dbReference>
<comment type="similarity">
    <text evidence="3 10">Belongs to the acyl-CoA oxidase family.</text>
</comment>
<evidence type="ECO:0000256" key="7">
    <source>
        <dbReference type="ARBA" id="ARBA00023002"/>
    </source>
</evidence>
<evidence type="ECO:0000256" key="8">
    <source>
        <dbReference type="ARBA" id="ARBA00023098"/>
    </source>
</evidence>
<evidence type="ECO:0000256" key="1">
    <source>
        <dbReference type="ARBA" id="ARBA00001974"/>
    </source>
</evidence>
<evidence type="ECO:0000256" key="10">
    <source>
        <dbReference type="PIRNR" id="PIRNR000168"/>
    </source>
</evidence>
<dbReference type="GO" id="GO:0071949">
    <property type="term" value="F:FAD binding"/>
    <property type="evidence" value="ECO:0007669"/>
    <property type="project" value="InterPro"/>
</dbReference>
<evidence type="ECO:0000256" key="4">
    <source>
        <dbReference type="ARBA" id="ARBA00022630"/>
    </source>
</evidence>
<evidence type="ECO:0000256" key="6">
    <source>
        <dbReference type="ARBA" id="ARBA00022832"/>
    </source>
</evidence>
<sequence length="672" mass="74928">MSTRLEAERKGSPSLSARELAYVLHKSKALVEKSERLEQLLVRDPVFHHETMNYQTRAEQYKRALQMAARVEIIARRNRLSEADTEHLRTIFQSITSCSAATLLHTLMFVKNLGLLFTDEQQTQWMDMAKQWRMIGCYAQTELGHGSNVRGLETTATYIRATDEFEIHSPTLTSMKWWPGALARTANFGVVYARLLLCGKDYGVHSFMVQLRDLETHDAMPGVTLGDVGPKIGFNNVDNGYCSFHRVRLPRQNMAMRFAAVTREGKYVKNSNVSEQVLYFTMLQTRIAFIRSVGIGLAKTCTIAIRYSAVRQQGYDANNPSSKEELSVLDYQTQQYRLFPLLATAYAILLTGNRMDQFSAALLEQIKCGNINLLTVGHVMSCGLKVRATDLATAGIETARRACGGHGFLLSSGIPTVSGDILQTVTTEGDNLVLSIQTARALLKILALYKKTGVVPEPMAFLSNIDKPQYATHRTMQQWLEPHNYVAAFEQRFLFQLRLYAEKISTESSVAAGLQNNSLDTLKLTDSYGSLVVVKAFAEALEAPSIVSSESTPPPAVLNILRLLCHLFALTQLEASAGEFMESGCVSPSEMPSIRANIEKLLALIRPHAVTLADGFNFSDHTLNSTLGRYDGNVYEALFASAQHDPLNHSSDKVVLYEFLRPIRDEMLQSRL</sequence>
<comment type="subcellular location">
    <subcellularLocation>
        <location evidence="2">Peroxisome</location>
    </subcellularLocation>
</comment>
<keyword evidence="7" id="KW-0560">Oxidoreductase</keyword>
<feature type="active site" description="Proton acceptor" evidence="11">
    <location>
        <position position="428"/>
    </location>
</feature>
<organism evidence="16 17">
    <name type="scientific">Hyaloperonospora brassicae</name>
    <name type="common">Brassica downy mildew</name>
    <name type="synonym">Peronospora brassicae</name>
    <dbReference type="NCBI Taxonomy" id="162125"/>
    <lineage>
        <taxon>Eukaryota</taxon>
        <taxon>Sar</taxon>
        <taxon>Stramenopiles</taxon>
        <taxon>Oomycota</taxon>
        <taxon>Peronosporomycetes</taxon>
        <taxon>Peronosporales</taxon>
        <taxon>Peronosporaceae</taxon>
        <taxon>Hyaloperonospora</taxon>
    </lineage>
</organism>
<dbReference type="FunFam" id="2.40.110.10:FF:000003">
    <property type="entry name" value="Acyl-coenzyme A oxidase"/>
    <property type="match status" value="1"/>
</dbReference>
<proteinExistence type="inferred from homology"/>
<evidence type="ECO:0000259" key="14">
    <source>
        <dbReference type="Pfam" id="PF14749"/>
    </source>
</evidence>
<dbReference type="Gene3D" id="2.40.110.10">
    <property type="entry name" value="Butyryl-CoA Dehydrogenase, subunit A, domain 2"/>
    <property type="match status" value="1"/>
</dbReference>
<evidence type="ECO:0000313" key="17">
    <source>
        <dbReference type="Proteomes" id="UP001162031"/>
    </source>
</evidence>
<dbReference type="Pfam" id="PF01756">
    <property type="entry name" value="ACOX"/>
    <property type="match status" value="1"/>
</dbReference>
<evidence type="ECO:0000259" key="13">
    <source>
        <dbReference type="Pfam" id="PF01756"/>
    </source>
</evidence>
<dbReference type="EMBL" id="CANTFL010001387">
    <property type="protein sequence ID" value="CAI5738571.1"/>
    <property type="molecule type" value="Genomic_DNA"/>
</dbReference>
<dbReference type="GO" id="GO:0005504">
    <property type="term" value="F:fatty acid binding"/>
    <property type="evidence" value="ECO:0007669"/>
    <property type="project" value="TreeGrafter"/>
</dbReference>
<dbReference type="SUPFAM" id="SSF56645">
    <property type="entry name" value="Acyl-CoA dehydrogenase NM domain-like"/>
    <property type="match status" value="1"/>
</dbReference>
<dbReference type="GO" id="GO:0055088">
    <property type="term" value="P:lipid homeostasis"/>
    <property type="evidence" value="ECO:0007669"/>
    <property type="project" value="TreeGrafter"/>
</dbReference>
<dbReference type="AlphaFoldDB" id="A0AAV0UNQ4"/>
<keyword evidence="8" id="KW-0443">Lipid metabolism</keyword>
<dbReference type="PANTHER" id="PTHR10909:SF250">
    <property type="entry name" value="PEROXISOMAL ACYL-COENZYME A OXIDASE 1"/>
    <property type="match status" value="1"/>
</dbReference>
<dbReference type="GO" id="GO:0033540">
    <property type="term" value="P:fatty acid beta-oxidation using acyl-CoA oxidase"/>
    <property type="evidence" value="ECO:0007669"/>
    <property type="project" value="TreeGrafter"/>
</dbReference>
<dbReference type="InterPro" id="IPR029320">
    <property type="entry name" value="Acyl-CoA_ox_N"/>
</dbReference>
<evidence type="ECO:0000256" key="2">
    <source>
        <dbReference type="ARBA" id="ARBA00004275"/>
    </source>
</evidence>
<feature type="binding site" evidence="12">
    <location>
        <position position="141"/>
    </location>
    <ligand>
        <name>FAD</name>
        <dbReference type="ChEBI" id="CHEBI:57692"/>
    </ligand>
</feature>
<dbReference type="InterPro" id="IPR036250">
    <property type="entry name" value="AcylCo_DH-like_C"/>
</dbReference>
<accession>A0AAV0UNQ4</accession>
<keyword evidence="5 10" id="KW-0274">FAD</keyword>
<evidence type="ECO:0000256" key="11">
    <source>
        <dbReference type="PIRSR" id="PIRSR000168-1"/>
    </source>
</evidence>
<dbReference type="SUPFAM" id="SSF47203">
    <property type="entry name" value="Acyl-CoA dehydrogenase C-terminal domain-like"/>
    <property type="match status" value="2"/>
</dbReference>
<evidence type="ECO:0000256" key="9">
    <source>
        <dbReference type="ARBA" id="ARBA00023140"/>
    </source>
</evidence>
<dbReference type="PANTHER" id="PTHR10909">
    <property type="entry name" value="ELECTRON TRANSPORT OXIDOREDUCTASE"/>
    <property type="match status" value="1"/>
</dbReference>